<organism evidence="1 2">
    <name type="scientific">Arachis hypogaea</name>
    <name type="common">Peanut</name>
    <dbReference type="NCBI Taxonomy" id="3818"/>
    <lineage>
        <taxon>Eukaryota</taxon>
        <taxon>Viridiplantae</taxon>
        <taxon>Streptophyta</taxon>
        <taxon>Embryophyta</taxon>
        <taxon>Tracheophyta</taxon>
        <taxon>Spermatophyta</taxon>
        <taxon>Magnoliopsida</taxon>
        <taxon>eudicotyledons</taxon>
        <taxon>Gunneridae</taxon>
        <taxon>Pentapetalae</taxon>
        <taxon>rosids</taxon>
        <taxon>fabids</taxon>
        <taxon>Fabales</taxon>
        <taxon>Fabaceae</taxon>
        <taxon>Papilionoideae</taxon>
        <taxon>50 kb inversion clade</taxon>
        <taxon>dalbergioids sensu lato</taxon>
        <taxon>Dalbergieae</taxon>
        <taxon>Pterocarpus clade</taxon>
        <taxon>Arachis</taxon>
    </lineage>
</organism>
<protein>
    <submittedName>
        <fullName evidence="1">Uncharacterized protein</fullName>
    </submittedName>
</protein>
<sequence>MEVNHVMNPTFPLDAFLFKTIFELLTADKIDNSELFASLKSSLYKIIDEILPHLEDGRLESLIVVIQYFKAIRWNGHIGQTSVQSNFKISKLHINAELKEVVGFRDRLLKGAPSNAS</sequence>
<reference evidence="1 2" key="1">
    <citation type="submission" date="2019-01" db="EMBL/GenBank/DDBJ databases">
        <title>Sequencing of cultivated peanut Arachis hypogaea provides insights into genome evolution and oil improvement.</title>
        <authorList>
            <person name="Chen X."/>
        </authorList>
    </citation>
    <scope>NUCLEOTIDE SEQUENCE [LARGE SCALE GENOMIC DNA]</scope>
    <source>
        <strain evidence="2">cv. Fuhuasheng</strain>
        <tissue evidence="1">Leaves</tissue>
    </source>
</reference>
<proteinExistence type="predicted"/>
<accession>A0A445DW63</accession>
<gene>
    <name evidence="1" type="ORF">Ahy_A03g013725</name>
</gene>
<dbReference type="Proteomes" id="UP000289738">
    <property type="component" value="Chromosome A03"/>
</dbReference>
<dbReference type="EMBL" id="SDMP01000003">
    <property type="protein sequence ID" value="RYR67387.1"/>
    <property type="molecule type" value="Genomic_DNA"/>
</dbReference>
<comment type="caution">
    <text evidence="1">The sequence shown here is derived from an EMBL/GenBank/DDBJ whole genome shotgun (WGS) entry which is preliminary data.</text>
</comment>
<evidence type="ECO:0000313" key="1">
    <source>
        <dbReference type="EMBL" id="RYR67387.1"/>
    </source>
</evidence>
<evidence type="ECO:0000313" key="2">
    <source>
        <dbReference type="Proteomes" id="UP000289738"/>
    </source>
</evidence>
<dbReference type="AlphaFoldDB" id="A0A445DW63"/>
<keyword evidence="2" id="KW-1185">Reference proteome</keyword>
<name>A0A445DW63_ARAHY</name>